<keyword evidence="3" id="KW-1185">Reference proteome</keyword>
<reference evidence="2 3" key="1">
    <citation type="submission" date="2012-04" db="EMBL/GenBank/DDBJ databases">
        <title>The Genome Sequence of Saprolegnia declina VS20.</title>
        <authorList>
            <consortium name="The Broad Institute Genome Sequencing Platform"/>
            <person name="Russ C."/>
            <person name="Nusbaum C."/>
            <person name="Tyler B."/>
            <person name="van West P."/>
            <person name="Dieguez-Uribeondo J."/>
            <person name="de Bruijn I."/>
            <person name="Tripathy S."/>
            <person name="Jiang R."/>
            <person name="Young S.K."/>
            <person name="Zeng Q."/>
            <person name="Gargeya S."/>
            <person name="Fitzgerald M."/>
            <person name="Haas B."/>
            <person name="Abouelleil A."/>
            <person name="Alvarado L."/>
            <person name="Arachchi H.M."/>
            <person name="Berlin A."/>
            <person name="Chapman S.B."/>
            <person name="Goldberg J."/>
            <person name="Griggs A."/>
            <person name="Gujja S."/>
            <person name="Hansen M."/>
            <person name="Howarth C."/>
            <person name="Imamovic A."/>
            <person name="Larimer J."/>
            <person name="McCowen C."/>
            <person name="Montmayeur A."/>
            <person name="Murphy C."/>
            <person name="Neiman D."/>
            <person name="Pearson M."/>
            <person name="Priest M."/>
            <person name="Roberts A."/>
            <person name="Saif S."/>
            <person name="Shea T."/>
            <person name="Sisk P."/>
            <person name="Sykes S."/>
            <person name="Wortman J."/>
            <person name="Nusbaum C."/>
            <person name="Birren B."/>
        </authorList>
    </citation>
    <scope>NUCLEOTIDE SEQUENCE [LARGE SCALE GENOMIC DNA]</scope>
    <source>
        <strain evidence="2 3">VS20</strain>
    </source>
</reference>
<dbReference type="InParanoid" id="T0QB68"/>
<feature type="transmembrane region" description="Helical" evidence="1">
    <location>
        <begin position="46"/>
        <end position="64"/>
    </location>
</feature>
<accession>T0QB68</accession>
<keyword evidence="1" id="KW-0812">Transmembrane</keyword>
<dbReference type="VEuPathDB" id="FungiDB:SDRG_10419"/>
<feature type="transmembrane region" description="Helical" evidence="1">
    <location>
        <begin position="103"/>
        <end position="121"/>
    </location>
</feature>
<protein>
    <submittedName>
        <fullName evidence="2">Uncharacterized protein</fullName>
    </submittedName>
</protein>
<evidence type="ECO:0000313" key="3">
    <source>
        <dbReference type="Proteomes" id="UP000030762"/>
    </source>
</evidence>
<keyword evidence="1" id="KW-1133">Transmembrane helix</keyword>
<proteinExistence type="predicted"/>
<dbReference type="OrthoDB" id="10551552at2759"/>
<evidence type="ECO:0000313" key="2">
    <source>
        <dbReference type="EMBL" id="EQC31901.1"/>
    </source>
</evidence>
<evidence type="ECO:0000256" key="1">
    <source>
        <dbReference type="SAM" id="Phobius"/>
    </source>
</evidence>
<dbReference type="GeneID" id="19951146"/>
<name>T0QB68_SAPDV</name>
<organism evidence="2 3">
    <name type="scientific">Saprolegnia diclina (strain VS20)</name>
    <dbReference type="NCBI Taxonomy" id="1156394"/>
    <lineage>
        <taxon>Eukaryota</taxon>
        <taxon>Sar</taxon>
        <taxon>Stramenopiles</taxon>
        <taxon>Oomycota</taxon>
        <taxon>Saprolegniomycetes</taxon>
        <taxon>Saprolegniales</taxon>
        <taxon>Saprolegniaceae</taxon>
        <taxon>Saprolegnia</taxon>
    </lineage>
</organism>
<feature type="transmembrane region" description="Helical" evidence="1">
    <location>
        <begin position="20"/>
        <end position="40"/>
    </location>
</feature>
<dbReference type="AlphaFoldDB" id="T0QB68"/>
<dbReference type="OMA" id="PRRVANM"/>
<keyword evidence="1" id="KW-0472">Membrane</keyword>
<dbReference type="Proteomes" id="UP000030762">
    <property type="component" value="Unassembled WGS sequence"/>
</dbReference>
<dbReference type="RefSeq" id="XP_008614629.1">
    <property type="nucleotide sequence ID" value="XM_008616407.1"/>
</dbReference>
<gene>
    <name evidence="2" type="ORF">SDRG_10419</name>
</gene>
<dbReference type="EMBL" id="JH767166">
    <property type="protein sequence ID" value="EQC31901.1"/>
    <property type="molecule type" value="Genomic_DNA"/>
</dbReference>
<sequence>MTREEAPLLTRAFASMRGCLLGRMAIVLGAVAFSVILHLLPRRVANQVAAWVTILLLTIALSGGKHSDDDRKATDDYDFLDDNHRPDATNDDGFDAHTFRASAFLYLSYTVTTLLICTFVVEDVIPACLNHLTAAAQALFQLGSSAPAVIDLAESDEEFDEE</sequence>